<dbReference type="Proteomes" id="UP000192634">
    <property type="component" value="Unassembled WGS sequence"/>
</dbReference>
<keyword evidence="4" id="KW-0378">Hydrolase</keyword>
<feature type="transmembrane region" description="Helical" evidence="1">
    <location>
        <begin position="202"/>
        <end position="222"/>
    </location>
</feature>
<dbReference type="EMBL" id="FWXN01000008">
    <property type="protein sequence ID" value="SMC72075.1"/>
    <property type="molecule type" value="Genomic_DNA"/>
</dbReference>
<feature type="transmembrane region" description="Helical" evidence="1">
    <location>
        <begin position="35"/>
        <end position="56"/>
    </location>
</feature>
<dbReference type="GO" id="GO:0016787">
    <property type="term" value="F:hydrolase activity"/>
    <property type="evidence" value="ECO:0007669"/>
    <property type="project" value="UniProtKB-KW"/>
</dbReference>
<accession>A0A1W2BGI2</accession>
<feature type="transmembrane region" description="Helical" evidence="1">
    <location>
        <begin position="272"/>
        <end position="289"/>
    </location>
</feature>
<keyword evidence="1" id="KW-0812">Transmembrane</keyword>
<feature type="transmembrane region" description="Helical" evidence="1">
    <location>
        <begin position="172"/>
        <end position="190"/>
    </location>
</feature>
<proteinExistence type="predicted"/>
<keyword evidence="1" id="KW-0472">Membrane</keyword>
<evidence type="ECO:0000259" key="3">
    <source>
        <dbReference type="Pfam" id="PF19040"/>
    </source>
</evidence>
<reference evidence="4 5" key="1">
    <citation type="submission" date="2017-04" db="EMBL/GenBank/DDBJ databases">
        <authorList>
            <person name="Afonso C.L."/>
            <person name="Miller P.J."/>
            <person name="Scott M.A."/>
            <person name="Spackman E."/>
            <person name="Goraichik I."/>
            <person name="Dimitrov K.M."/>
            <person name="Suarez D.L."/>
            <person name="Swayne D.E."/>
        </authorList>
    </citation>
    <scope>NUCLEOTIDE SEQUENCE [LARGE SCALE GENOMIC DNA]</scope>
    <source>
        <strain evidence="4 5">CGMCC 1.12511</strain>
    </source>
</reference>
<keyword evidence="4" id="KW-0012">Acyltransferase</keyword>
<dbReference type="InterPro" id="IPR002656">
    <property type="entry name" value="Acyl_transf_3_dom"/>
</dbReference>
<dbReference type="PANTHER" id="PTHR23028:SF53">
    <property type="entry name" value="ACYL_TRANSF_3 DOMAIN-CONTAINING PROTEIN"/>
    <property type="match status" value="1"/>
</dbReference>
<feature type="domain" description="SGNH" evidence="3">
    <location>
        <begin position="424"/>
        <end position="636"/>
    </location>
</feature>
<sequence>MAQAGRQYSPALDGARGVFVVALLAYHFGLSQLAGMWVVINHFFIFSGFLIVRLLVQEYERHGDIDIMGFYRRRIRRLLPALVAVLAFVAVYGALFAEGGQRRRIGGDILATLGYVMNWRLIAQGDEYFGDQGAASPLQHAWTLAIEEQFYLVVPLLVIALFALAGRRRRWVVVAALVVGCLASVLWTWHLGFPEQADHGRVYYGTDARAQSLFLGAALGAWRAPRRSGRGPWRIPRRGLEVLGVAGLVGSISCFWFVTPFTPWMFSGPGQLLFGLAGAGIVLACADRQRSAVQSFFSFAPFAWAGRRTYGLYLWHWPIFVALSGVVGSGPLLFVLCMVATFVVADLCYRYLEVPVLAKGVRGLLPRTRRPLLLALTPVVVIAVAAFGLVRTAPPPQADVTAESAPSLQSVPDLVEGQPGYRPDAPARIAVHGDSVPYYLVQRLPAATFPGVRVDNLAGEGCDLLDEPISYAAGLRKETEPWCADLKKEWPDTLAANGDEVFVIFASPLTAMPHLVDGERLWLDDPAFRRVITDKLEQLRSQAVGAGVEQVQVVNVPCRVVPDDIPDEIRAGLEDEPEKVAEFKDPKVINRLIDRWADTHDDVEVIDLDGALCAEGFTDEVAGMQLYNDFQHYSPEVTPTLWKWLLGQVSANFADR</sequence>
<dbReference type="InterPro" id="IPR043968">
    <property type="entry name" value="SGNH"/>
</dbReference>
<evidence type="ECO:0000256" key="1">
    <source>
        <dbReference type="SAM" id="Phobius"/>
    </source>
</evidence>
<dbReference type="GO" id="GO:0016020">
    <property type="term" value="C:membrane"/>
    <property type="evidence" value="ECO:0007669"/>
    <property type="project" value="TreeGrafter"/>
</dbReference>
<dbReference type="GO" id="GO:0016747">
    <property type="term" value="F:acyltransferase activity, transferring groups other than amino-acyl groups"/>
    <property type="evidence" value="ECO:0007669"/>
    <property type="project" value="InterPro"/>
</dbReference>
<feature type="transmembrane region" description="Helical" evidence="1">
    <location>
        <begin position="12"/>
        <end position="29"/>
    </location>
</feature>
<feature type="transmembrane region" description="Helical" evidence="1">
    <location>
        <begin position="77"/>
        <end position="97"/>
    </location>
</feature>
<name>A0A1W2BGI2_9MICO</name>
<dbReference type="InterPro" id="IPR050879">
    <property type="entry name" value="Acyltransferase_3"/>
</dbReference>
<evidence type="ECO:0000313" key="5">
    <source>
        <dbReference type="Proteomes" id="UP000192634"/>
    </source>
</evidence>
<feature type="transmembrane region" description="Helical" evidence="1">
    <location>
        <begin position="242"/>
        <end position="266"/>
    </location>
</feature>
<dbReference type="OrthoDB" id="3404679at2"/>
<dbReference type="RefSeq" id="WP_159451193.1">
    <property type="nucleotide sequence ID" value="NZ_FWXN01000008.1"/>
</dbReference>
<keyword evidence="4" id="KW-0808">Transferase</keyword>
<feature type="transmembrane region" description="Helical" evidence="1">
    <location>
        <begin position="149"/>
        <end position="165"/>
    </location>
</feature>
<dbReference type="GO" id="GO:0009103">
    <property type="term" value="P:lipopolysaccharide biosynthetic process"/>
    <property type="evidence" value="ECO:0007669"/>
    <property type="project" value="TreeGrafter"/>
</dbReference>
<dbReference type="AlphaFoldDB" id="A0A1W2BGI2"/>
<evidence type="ECO:0000259" key="2">
    <source>
        <dbReference type="Pfam" id="PF01757"/>
    </source>
</evidence>
<keyword evidence="1" id="KW-1133">Transmembrane helix</keyword>
<dbReference type="Pfam" id="PF01757">
    <property type="entry name" value="Acyl_transf_3"/>
    <property type="match status" value="1"/>
</dbReference>
<gene>
    <name evidence="4" type="ORF">SAMN06296429_10841</name>
</gene>
<evidence type="ECO:0000313" key="4">
    <source>
        <dbReference type="EMBL" id="SMC72075.1"/>
    </source>
</evidence>
<feature type="transmembrane region" description="Helical" evidence="1">
    <location>
        <begin position="333"/>
        <end position="352"/>
    </location>
</feature>
<feature type="transmembrane region" description="Helical" evidence="1">
    <location>
        <begin position="372"/>
        <end position="390"/>
    </location>
</feature>
<organism evidence="4 5">
    <name type="scientific">Janibacter indicus</name>
    <dbReference type="NCBI Taxonomy" id="857417"/>
    <lineage>
        <taxon>Bacteria</taxon>
        <taxon>Bacillati</taxon>
        <taxon>Actinomycetota</taxon>
        <taxon>Actinomycetes</taxon>
        <taxon>Micrococcales</taxon>
        <taxon>Intrasporangiaceae</taxon>
        <taxon>Janibacter</taxon>
    </lineage>
</organism>
<feature type="domain" description="Acyltransferase 3" evidence="2">
    <location>
        <begin position="11"/>
        <end position="350"/>
    </location>
</feature>
<dbReference type="Pfam" id="PF19040">
    <property type="entry name" value="SGNH"/>
    <property type="match status" value="1"/>
</dbReference>
<protein>
    <submittedName>
        <fullName evidence="4">Peptidoglycan/LPS O-acetylase OafA/YrhL, contains acyltransferase and SGNH-hydrolase domains</fullName>
    </submittedName>
</protein>
<dbReference type="PANTHER" id="PTHR23028">
    <property type="entry name" value="ACETYLTRANSFERASE"/>
    <property type="match status" value="1"/>
</dbReference>